<comment type="caution">
    <text evidence="3">The sequence shown here is derived from an EMBL/GenBank/DDBJ whole genome shotgun (WGS) entry which is preliminary data.</text>
</comment>
<feature type="compositionally biased region" description="Polar residues" evidence="1">
    <location>
        <begin position="348"/>
        <end position="364"/>
    </location>
</feature>
<feature type="region of interest" description="Disordered" evidence="1">
    <location>
        <begin position="337"/>
        <end position="372"/>
    </location>
</feature>
<feature type="signal peptide" evidence="2">
    <location>
        <begin position="1"/>
        <end position="18"/>
    </location>
</feature>
<proteinExistence type="predicted"/>
<gene>
    <name evidence="3" type="ORF">GE061_019166</name>
</gene>
<dbReference type="OrthoDB" id="8196075at2759"/>
<organism evidence="3 4">
    <name type="scientific">Apolygus lucorum</name>
    <name type="common">Small green plant bug</name>
    <name type="synonym">Lygocoris lucorum</name>
    <dbReference type="NCBI Taxonomy" id="248454"/>
    <lineage>
        <taxon>Eukaryota</taxon>
        <taxon>Metazoa</taxon>
        <taxon>Ecdysozoa</taxon>
        <taxon>Arthropoda</taxon>
        <taxon>Hexapoda</taxon>
        <taxon>Insecta</taxon>
        <taxon>Pterygota</taxon>
        <taxon>Neoptera</taxon>
        <taxon>Paraneoptera</taxon>
        <taxon>Hemiptera</taxon>
        <taxon>Heteroptera</taxon>
        <taxon>Panheteroptera</taxon>
        <taxon>Cimicomorpha</taxon>
        <taxon>Miridae</taxon>
        <taxon>Mirini</taxon>
        <taxon>Apolygus</taxon>
    </lineage>
</organism>
<dbReference type="AlphaFoldDB" id="A0A6A4JEU3"/>
<dbReference type="Proteomes" id="UP000466442">
    <property type="component" value="Linkage Group LG9"/>
</dbReference>
<name>A0A6A4JEU3_APOLU</name>
<sequence>MTLVSICLWLFVPAIASAQQFGGSSIGDFVGQLTNLINQNGGLGNLASGLQQAAAQGSSDNSGFGLYQPPGAPPVLTGPSFYGGKPPLYSGPPYYPPQGHPGFLNALSSIARYDDLKCVPRLLCEVTSGGKPGYAGTTQSVPTNNKDTLIGLLTVLNFIDDSPLLIFGRAALIGYTARGNPRACVTAYPTCPRDPDALVDYLNNHNGGFFRFFSGQPGYPPQGYPQYRPDYPPQYETGYYGSYDGNQYPPRPYKKTRYPYQNDPNYQESVYRPEDPYSPYNYAGATQYYQERIQNRPYPVISIKGQDKPVTYQSSLYETQSHNDKLVFPKTRTGKTLSFPTDDRRELSSNTNWSTNSDRPSNASFFPDRTGTGKLLLDQQGVHYYDGPPDLVNFRDQRSVKFPSSMNFPPS</sequence>
<evidence type="ECO:0000256" key="2">
    <source>
        <dbReference type="SAM" id="SignalP"/>
    </source>
</evidence>
<evidence type="ECO:0000256" key="1">
    <source>
        <dbReference type="SAM" id="MobiDB-lite"/>
    </source>
</evidence>
<reference evidence="3" key="1">
    <citation type="journal article" date="2021" name="Mol. Ecol. Resour.">
        <title>Apolygus lucorum genome provides insights into omnivorousness and mesophyll feeding.</title>
        <authorList>
            <person name="Liu Y."/>
            <person name="Liu H."/>
            <person name="Wang H."/>
            <person name="Huang T."/>
            <person name="Liu B."/>
            <person name="Yang B."/>
            <person name="Yin L."/>
            <person name="Li B."/>
            <person name="Zhang Y."/>
            <person name="Zhang S."/>
            <person name="Jiang F."/>
            <person name="Zhang X."/>
            <person name="Ren Y."/>
            <person name="Wang B."/>
            <person name="Wang S."/>
            <person name="Lu Y."/>
            <person name="Wu K."/>
            <person name="Fan W."/>
            <person name="Wang G."/>
        </authorList>
    </citation>
    <scope>NUCLEOTIDE SEQUENCE</scope>
    <source>
        <strain evidence="3">12Hb</strain>
    </source>
</reference>
<dbReference type="EMBL" id="WIXP02000009">
    <property type="protein sequence ID" value="KAF6204999.1"/>
    <property type="molecule type" value="Genomic_DNA"/>
</dbReference>
<keyword evidence="4" id="KW-1185">Reference proteome</keyword>
<protein>
    <submittedName>
        <fullName evidence="3">Uncharacterized protein</fullName>
    </submittedName>
</protein>
<feature type="chain" id="PRO_5043994556" evidence="2">
    <location>
        <begin position="19"/>
        <end position="411"/>
    </location>
</feature>
<evidence type="ECO:0000313" key="3">
    <source>
        <dbReference type="EMBL" id="KAF6204999.1"/>
    </source>
</evidence>
<evidence type="ECO:0000313" key="4">
    <source>
        <dbReference type="Proteomes" id="UP000466442"/>
    </source>
</evidence>
<accession>A0A6A4JEU3</accession>
<keyword evidence="2" id="KW-0732">Signal</keyword>